<dbReference type="InterPro" id="IPR035466">
    <property type="entry name" value="GlmS/AgaS_SIS"/>
</dbReference>
<dbReference type="Pfam" id="PF13522">
    <property type="entry name" value="GATase_6"/>
    <property type="match status" value="1"/>
</dbReference>
<evidence type="ECO:0000256" key="3">
    <source>
        <dbReference type="ARBA" id="ARBA00016090"/>
    </source>
</evidence>
<dbReference type="GO" id="GO:0006487">
    <property type="term" value="P:protein N-linked glycosylation"/>
    <property type="evidence" value="ECO:0007669"/>
    <property type="project" value="TreeGrafter"/>
</dbReference>
<dbReference type="GO" id="GO:0006047">
    <property type="term" value="P:UDP-N-acetylglucosamine metabolic process"/>
    <property type="evidence" value="ECO:0007669"/>
    <property type="project" value="TreeGrafter"/>
</dbReference>
<dbReference type="NCBIfam" id="NF001484">
    <property type="entry name" value="PRK00331.1"/>
    <property type="match status" value="1"/>
</dbReference>
<protein>
    <recommendedName>
        <fullName evidence="3">Glutamine--fructose-6-phosphate aminotransferase [isomerizing]</fullName>
        <ecNumber evidence="2">2.6.1.16</ecNumber>
    </recommendedName>
</protein>
<dbReference type="GO" id="GO:0006002">
    <property type="term" value="P:fructose 6-phosphate metabolic process"/>
    <property type="evidence" value="ECO:0007669"/>
    <property type="project" value="TreeGrafter"/>
</dbReference>
<dbReference type="SUPFAM" id="SSF56235">
    <property type="entry name" value="N-terminal nucleophile aminohydrolases (Ntn hydrolases)"/>
    <property type="match status" value="1"/>
</dbReference>
<evidence type="ECO:0000256" key="2">
    <source>
        <dbReference type="ARBA" id="ARBA00012916"/>
    </source>
</evidence>
<dbReference type="InterPro" id="IPR001347">
    <property type="entry name" value="SIS_dom"/>
</dbReference>
<dbReference type="EC" id="2.6.1.16" evidence="2"/>
<dbReference type="PROSITE" id="PS51464">
    <property type="entry name" value="SIS"/>
    <property type="match status" value="2"/>
</dbReference>
<dbReference type="GO" id="GO:0097367">
    <property type="term" value="F:carbohydrate derivative binding"/>
    <property type="evidence" value="ECO:0007669"/>
    <property type="project" value="InterPro"/>
</dbReference>
<evidence type="ECO:0000256" key="4">
    <source>
        <dbReference type="ARBA" id="ARBA00022576"/>
    </source>
</evidence>
<dbReference type="SUPFAM" id="SSF53697">
    <property type="entry name" value="SIS domain"/>
    <property type="match status" value="1"/>
</dbReference>
<dbReference type="InterPro" id="IPR005855">
    <property type="entry name" value="GFAT"/>
</dbReference>
<sequence>MCGIFGCIGDEKDTARITLSGLKKLEYRGYDSWGLAWEQEKKLKVKKQTGKLPTVVKLPNTTSIIGHTRWATHGGVTKLNAHPHLSCDSQIAVIHNGIVENFQHLKKQLKKKRHLFKSETDTEVIAHLIEEEVKTKNLNQAVMVAFKKLRGLNAIVVLSKGQIVAAKKGSPLVLGFGKQKYFVASDPSALVANTNRAVFLEDDQVAMLDQKGFQIFNSKSGAKVTPKVQILEWVIEEAKLGKFRHFMLKEIFEQPQVIGNISRNYKEQVEDLAGMIKKARGTFFIGCGTASYAALAGQYLLSRIADLHVNFSIGSEFNYLEHYLNNNSLVIAISQSGETIDVVEPVQNAKKKGAKVVALTNVLGSTLYRLADHKILLGAGPEVAVAATKSFIAMVSLLIYLAYQVSGRGEEARVLLTKAEKNISLMLKDDYINRVKRLAKKIYLKEHLYVIGRGLSYATALEATLKLKEVPYIHSEGFAGGELKHGVIALVEKGTPTIVFAPNDETHEAIISNAIEVKARGGYIIGVGSKYNDVFDYFLPTLDVKDASIVTNVVPAQLLAYFTALNKGLGPDKPRNLAKSVTVR</sequence>
<feature type="domain" description="Glutamine amidotransferase type-2" evidence="8">
    <location>
        <begin position="2"/>
        <end position="211"/>
    </location>
</feature>
<evidence type="ECO:0000256" key="1">
    <source>
        <dbReference type="ARBA" id="ARBA00001031"/>
    </source>
</evidence>
<dbReference type="CDD" id="cd00714">
    <property type="entry name" value="GFAT"/>
    <property type="match status" value="1"/>
</dbReference>
<dbReference type="InterPro" id="IPR035490">
    <property type="entry name" value="GlmS/FrlB_SIS"/>
</dbReference>
<dbReference type="EMBL" id="MHDA01000015">
    <property type="protein sequence ID" value="OGY32569.1"/>
    <property type="molecule type" value="Genomic_DNA"/>
</dbReference>
<evidence type="ECO:0000259" key="9">
    <source>
        <dbReference type="PROSITE" id="PS51464"/>
    </source>
</evidence>
<dbReference type="PANTHER" id="PTHR10937:SF0">
    <property type="entry name" value="GLUTAMINE--FRUCTOSE-6-PHOSPHATE TRANSAMINASE (ISOMERIZING)"/>
    <property type="match status" value="1"/>
</dbReference>
<keyword evidence="4 10" id="KW-0032">Aminotransferase</keyword>
<dbReference type="Proteomes" id="UP000179279">
    <property type="component" value="Unassembled WGS sequence"/>
</dbReference>
<keyword evidence="7" id="KW-0315">Glutamine amidotransferase</keyword>
<organism evidence="10 11">
    <name type="scientific">Candidatus Woykebacteria bacterium RIFCSPLOWO2_01_FULL_41_12</name>
    <dbReference type="NCBI Taxonomy" id="1802604"/>
    <lineage>
        <taxon>Bacteria</taxon>
        <taxon>Candidatus Woykeibacteriota</taxon>
    </lineage>
</organism>
<feature type="domain" description="SIS" evidence="9">
    <location>
        <begin position="272"/>
        <end position="415"/>
    </location>
</feature>
<dbReference type="CDD" id="cd05008">
    <property type="entry name" value="SIS_GlmS_GlmD_1"/>
    <property type="match status" value="1"/>
</dbReference>
<dbReference type="PANTHER" id="PTHR10937">
    <property type="entry name" value="GLUCOSAMINE--FRUCTOSE-6-PHOSPHATE AMINOTRANSFERASE, ISOMERIZING"/>
    <property type="match status" value="1"/>
</dbReference>
<accession>A0A1G1WXW8</accession>
<evidence type="ECO:0000256" key="5">
    <source>
        <dbReference type="ARBA" id="ARBA00022679"/>
    </source>
</evidence>
<dbReference type="InterPro" id="IPR046348">
    <property type="entry name" value="SIS_dom_sf"/>
</dbReference>
<comment type="catalytic activity">
    <reaction evidence="1">
        <text>D-fructose 6-phosphate + L-glutamine = D-glucosamine 6-phosphate + L-glutamate</text>
        <dbReference type="Rhea" id="RHEA:13237"/>
        <dbReference type="ChEBI" id="CHEBI:29985"/>
        <dbReference type="ChEBI" id="CHEBI:58359"/>
        <dbReference type="ChEBI" id="CHEBI:58725"/>
        <dbReference type="ChEBI" id="CHEBI:61527"/>
        <dbReference type="EC" id="2.6.1.16"/>
    </reaction>
</comment>
<dbReference type="Gene3D" id="3.40.50.10490">
    <property type="entry name" value="Glucose-6-phosphate isomerase like protein, domain 1"/>
    <property type="match status" value="2"/>
</dbReference>
<gene>
    <name evidence="10" type="ORF">A3A57_03145</name>
</gene>
<dbReference type="GO" id="GO:0004360">
    <property type="term" value="F:glutamine-fructose-6-phosphate transaminase (isomerizing) activity"/>
    <property type="evidence" value="ECO:0007669"/>
    <property type="project" value="UniProtKB-EC"/>
</dbReference>
<keyword evidence="5 10" id="KW-0808">Transferase</keyword>
<evidence type="ECO:0000256" key="7">
    <source>
        <dbReference type="ARBA" id="ARBA00022962"/>
    </source>
</evidence>
<proteinExistence type="predicted"/>
<dbReference type="FunFam" id="3.60.20.10:FF:000006">
    <property type="entry name" value="Glutamine--fructose-6-phosphate aminotransferase [isomerizing]"/>
    <property type="match status" value="1"/>
</dbReference>
<comment type="caution">
    <text evidence="10">The sequence shown here is derived from an EMBL/GenBank/DDBJ whole genome shotgun (WGS) entry which is preliminary data.</text>
</comment>
<dbReference type="InterPro" id="IPR017932">
    <property type="entry name" value="GATase_2_dom"/>
</dbReference>
<reference evidence="10 11" key="1">
    <citation type="journal article" date="2016" name="Nat. Commun.">
        <title>Thousands of microbial genomes shed light on interconnected biogeochemical processes in an aquifer system.</title>
        <authorList>
            <person name="Anantharaman K."/>
            <person name="Brown C.T."/>
            <person name="Hug L.A."/>
            <person name="Sharon I."/>
            <person name="Castelle C.J."/>
            <person name="Probst A.J."/>
            <person name="Thomas B.C."/>
            <person name="Singh A."/>
            <person name="Wilkins M.J."/>
            <person name="Karaoz U."/>
            <person name="Brodie E.L."/>
            <person name="Williams K.H."/>
            <person name="Hubbard S.S."/>
            <person name="Banfield J.F."/>
        </authorList>
    </citation>
    <scope>NUCLEOTIDE SEQUENCE [LARGE SCALE GENOMIC DNA]</scope>
</reference>
<evidence type="ECO:0000256" key="6">
    <source>
        <dbReference type="ARBA" id="ARBA00022737"/>
    </source>
</evidence>
<dbReference type="NCBIfam" id="TIGR01135">
    <property type="entry name" value="glmS"/>
    <property type="match status" value="1"/>
</dbReference>
<dbReference type="AlphaFoldDB" id="A0A1G1WXW8"/>
<dbReference type="InterPro" id="IPR029055">
    <property type="entry name" value="Ntn_hydrolases_N"/>
</dbReference>
<name>A0A1G1WXW8_9BACT</name>
<dbReference type="InterPro" id="IPR047084">
    <property type="entry name" value="GFAT_N"/>
</dbReference>
<evidence type="ECO:0000313" key="11">
    <source>
        <dbReference type="Proteomes" id="UP000179279"/>
    </source>
</evidence>
<evidence type="ECO:0000259" key="8">
    <source>
        <dbReference type="PROSITE" id="PS51278"/>
    </source>
</evidence>
<evidence type="ECO:0000313" key="10">
    <source>
        <dbReference type="EMBL" id="OGY32569.1"/>
    </source>
</evidence>
<dbReference type="Gene3D" id="3.60.20.10">
    <property type="entry name" value="Glutamine Phosphoribosylpyrophosphate, subunit 1, domain 1"/>
    <property type="match status" value="1"/>
</dbReference>
<dbReference type="CDD" id="cd05009">
    <property type="entry name" value="SIS_GlmS_GlmD_2"/>
    <property type="match status" value="1"/>
</dbReference>
<keyword evidence="6" id="KW-0677">Repeat</keyword>
<dbReference type="Pfam" id="PF01380">
    <property type="entry name" value="SIS"/>
    <property type="match status" value="2"/>
</dbReference>
<dbReference type="PROSITE" id="PS51278">
    <property type="entry name" value="GATASE_TYPE_2"/>
    <property type="match status" value="1"/>
</dbReference>
<feature type="domain" description="SIS" evidence="9">
    <location>
        <begin position="438"/>
        <end position="574"/>
    </location>
</feature>